<accession>A0A1B2HAW5</accession>
<dbReference type="Proteomes" id="UP000093053">
    <property type="component" value="Chromosome"/>
</dbReference>
<dbReference type="RefSeq" id="WP_065913279.1">
    <property type="nucleotide sequence ID" value="NZ_CP016793.1"/>
</dbReference>
<keyword evidence="3" id="KW-1185">Reference proteome</keyword>
<dbReference type="KEGG" id="led:BBK82_00955"/>
<proteinExistence type="predicted"/>
<evidence type="ECO:0000313" key="3">
    <source>
        <dbReference type="Proteomes" id="UP000093053"/>
    </source>
</evidence>
<dbReference type="OrthoDB" id="8968203at2"/>
<dbReference type="EMBL" id="CP016793">
    <property type="protein sequence ID" value="ANZ34859.1"/>
    <property type="molecule type" value="Genomic_DNA"/>
</dbReference>
<protein>
    <submittedName>
        <fullName evidence="2">Uncharacterized protein</fullName>
    </submittedName>
</protein>
<dbReference type="SUPFAM" id="SSF52540">
    <property type="entry name" value="P-loop containing nucleoside triphosphate hydrolases"/>
    <property type="match status" value="1"/>
</dbReference>
<feature type="region of interest" description="Disordered" evidence="1">
    <location>
        <begin position="1"/>
        <end position="21"/>
    </location>
</feature>
<gene>
    <name evidence="2" type="ORF">BBK82_00955</name>
</gene>
<evidence type="ECO:0000313" key="2">
    <source>
        <dbReference type="EMBL" id="ANZ34859.1"/>
    </source>
</evidence>
<dbReference type="STRING" id="1586287.BBK82_00955"/>
<sequence>MSAPSPRRLGPAGAATSQAAGRLVGREREVAAVTEALRDGRSCVVHGGPGTGKSALLAVASSIAVRSGMTPVRAWSGVDRRTVLVVDDAEQLPAEKVERLARYRGPVLLAGDVDPDVVLDLLPGAAAVAVRPVGAAAVTELLRRRVDGEVPPELTELCLRFTGGAPGVLSDVLDLVPDLAVRCLRETLPALRLPRLLRAVRRWAVLDAAAVTVGRALAVLGEVEPAVLGEVTGMSSVEVLAAVERLVDARLAFAGPTRIQSPALGHAIRHEMTPHARERLHRTAAHVLYRRRDTATAVAEQVVACAEPVALPWVAPVLVAAARLHRVAGRPEQAVRCLRAALREPMDARGAEEVAAGMADLHLRCGIAPRAGS</sequence>
<reference evidence="2 3" key="1">
    <citation type="submission" date="2016-07" db="EMBL/GenBank/DDBJ databases">
        <title>Complete genome sequence of the Lentzea guizhouensis DHS C013.</title>
        <authorList>
            <person name="Cao C."/>
        </authorList>
    </citation>
    <scope>NUCLEOTIDE SEQUENCE [LARGE SCALE GENOMIC DNA]</scope>
    <source>
        <strain evidence="2 3">DHS C013</strain>
    </source>
</reference>
<name>A0A1B2HAW5_9PSEU</name>
<dbReference type="InterPro" id="IPR027417">
    <property type="entry name" value="P-loop_NTPase"/>
</dbReference>
<evidence type="ECO:0000256" key="1">
    <source>
        <dbReference type="SAM" id="MobiDB-lite"/>
    </source>
</evidence>
<organism evidence="2 3">
    <name type="scientific">Lentzea guizhouensis</name>
    <dbReference type="NCBI Taxonomy" id="1586287"/>
    <lineage>
        <taxon>Bacteria</taxon>
        <taxon>Bacillati</taxon>
        <taxon>Actinomycetota</taxon>
        <taxon>Actinomycetes</taxon>
        <taxon>Pseudonocardiales</taxon>
        <taxon>Pseudonocardiaceae</taxon>
        <taxon>Lentzea</taxon>
    </lineage>
</organism>
<dbReference type="AlphaFoldDB" id="A0A1B2HAW5"/>